<sequence length="73" mass="8481">MEWETVQGFGAKHLKERPPCLALLSLGTWANLRARVPVVRFEKRMARQTGECREVSHEDRQRAGLKKRAVAHW</sequence>
<proteinExistence type="predicted"/>
<dbReference type="AlphaFoldDB" id="A0AAV7KMF5"/>
<dbReference type="Proteomes" id="UP001066276">
    <property type="component" value="Chromosome 12"/>
</dbReference>
<keyword evidence="3" id="KW-1185">Reference proteome</keyword>
<dbReference type="EMBL" id="JANPWB010000016">
    <property type="protein sequence ID" value="KAJ1079980.1"/>
    <property type="molecule type" value="Genomic_DNA"/>
</dbReference>
<feature type="compositionally biased region" description="Basic residues" evidence="1">
    <location>
        <begin position="63"/>
        <end position="73"/>
    </location>
</feature>
<name>A0AAV7KMF5_PLEWA</name>
<feature type="compositionally biased region" description="Basic and acidic residues" evidence="1">
    <location>
        <begin position="52"/>
        <end position="62"/>
    </location>
</feature>
<protein>
    <submittedName>
        <fullName evidence="2">Uncharacterized protein</fullName>
    </submittedName>
</protein>
<evidence type="ECO:0000313" key="3">
    <source>
        <dbReference type="Proteomes" id="UP001066276"/>
    </source>
</evidence>
<comment type="caution">
    <text evidence="2">The sequence shown here is derived from an EMBL/GenBank/DDBJ whole genome shotgun (WGS) entry which is preliminary data.</text>
</comment>
<accession>A0AAV7KMF5</accession>
<gene>
    <name evidence="2" type="ORF">NDU88_000202</name>
</gene>
<feature type="region of interest" description="Disordered" evidence="1">
    <location>
        <begin position="52"/>
        <end position="73"/>
    </location>
</feature>
<evidence type="ECO:0000256" key="1">
    <source>
        <dbReference type="SAM" id="MobiDB-lite"/>
    </source>
</evidence>
<evidence type="ECO:0000313" key="2">
    <source>
        <dbReference type="EMBL" id="KAJ1079980.1"/>
    </source>
</evidence>
<reference evidence="2" key="1">
    <citation type="journal article" date="2022" name="bioRxiv">
        <title>Sequencing and chromosome-scale assembly of the giantPleurodeles waltlgenome.</title>
        <authorList>
            <person name="Brown T."/>
            <person name="Elewa A."/>
            <person name="Iarovenko S."/>
            <person name="Subramanian E."/>
            <person name="Araus A.J."/>
            <person name="Petzold A."/>
            <person name="Susuki M."/>
            <person name="Suzuki K.-i.T."/>
            <person name="Hayashi T."/>
            <person name="Toyoda A."/>
            <person name="Oliveira C."/>
            <person name="Osipova E."/>
            <person name="Leigh N.D."/>
            <person name="Simon A."/>
            <person name="Yun M.H."/>
        </authorList>
    </citation>
    <scope>NUCLEOTIDE SEQUENCE</scope>
    <source>
        <strain evidence="2">20211129_DDA</strain>
        <tissue evidence="2">Liver</tissue>
    </source>
</reference>
<organism evidence="2 3">
    <name type="scientific">Pleurodeles waltl</name>
    <name type="common">Iberian ribbed newt</name>
    <dbReference type="NCBI Taxonomy" id="8319"/>
    <lineage>
        <taxon>Eukaryota</taxon>
        <taxon>Metazoa</taxon>
        <taxon>Chordata</taxon>
        <taxon>Craniata</taxon>
        <taxon>Vertebrata</taxon>
        <taxon>Euteleostomi</taxon>
        <taxon>Amphibia</taxon>
        <taxon>Batrachia</taxon>
        <taxon>Caudata</taxon>
        <taxon>Salamandroidea</taxon>
        <taxon>Salamandridae</taxon>
        <taxon>Pleurodelinae</taxon>
        <taxon>Pleurodeles</taxon>
    </lineage>
</organism>